<accession>A0A9X2LJK4</accession>
<evidence type="ECO:0000256" key="2">
    <source>
        <dbReference type="SAM" id="MobiDB-lite"/>
    </source>
</evidence>
<dbReference type="InterPro" id="IPR029052">
    <property type="entry name" value="Metallo-depent_PP-like"/>
</dbReference>
<dbReference type="PANTHER" id="PTHR33393">
    <property type="entry name" value="POLYGLUTAMINE SYNTHESIS ACCESSORY PROTEIN RV0574C-RELATED"/>
    <property type="match status" value="1"/>
</dbReference>
<dbReference type="RefSeq" id="WP_168094142.1">
    <property type="nucleotide sequence ID" value="NZ_JAATER010000214.1"/>
</dbReference>
<dbReference type="CDD" id="cd07381">
    <property type="entry name" value="MPP_CapA"/>
    <property type="match status" value="1"/>
</dbReference>
<evidence type="ECO:0000313" key="4">
    <source>
        <dbReference type="EMBL" id="MCQ8772474.1"/>
    </source>
</evidence>
<gene>
    <name evidence="4" type="ORF">NQU55_22275</name>
</gene>
<dbReference type="PANTHER" id="PTHR33393:SF11">
    <property type="entry name" value="POLYGLUTAMINE SYNTHESIS ACCESSORY PROTEIN RV0574C-RELATED"/>
    <property type="match status" value="1"/>
</dbReference>
<dbReference type="SUPFAM" id="SSF56300">
    <property type="entry name" value="Metallo-dependent phosphatases"/>
    <property type="match status" value="1"/>
</dbReference>
<dbReference type="SMART" id="SM00854">
    <property type="entry name" value="PGA_cap"/>
    <property type="match status" value="1"/>
</dbReference>
<dbReference type="InterPro" id="IPR019079">
    <property type="entry name" value="Capsule_synth_CapA"/>
</dbReference>
<proteinExistence type="inferred from homology"/>
<dbReference type="EMBL" id="JANIID010000021">
    <property type="protein sequence ID" value="MCQ8772474.1"/>
    <property type="molecule type" value="Genomic_DNA"/>
</dbReference>
<evidence type="ECO:0000259" key="3">
    <source>
        <dbReference type="SMART" id="SM00854"/>
    </source>
</evidence>
<evidence type="ECO:0000313" key="5">
    <source>
        <dbReference type="Proteomes" id="UP001142374"/>
    </source>
</evidence>
<comment type="similarity">
    <text evidence="1">Belongs to the CapA family.</text>
</comment>
<dbReference type="AlphaFoldDB" id="A0A9X2LJK4"/>
<dbReference type="Pfam" id="PF09587">
    <property type="entry name" value="PGA_cap"/>
    <property type="match status" value="1"/>
</dbReference>
<evidence type="ECO:0000256" key="1">
    <source>
        <dbReference type="ARBA" id="ARBA00005662"/>
    </source>
</evidence>
<feature type="compositionally biased region" description="Basic and acidic residues" evidence="2">
    <location>
        <begin position="331"/>
        <end position="341"/>
    </location>
</feature>
<dbReference type="Gene3D" id="3.60.21.10">
    <property type="match status" value="1"/>
</dbReference>
<feature type="region of interest" description="Disordered" evidence="2">
    <location>
        <begin position="316"/>
        <end position="341"/>
    </location>
</feature>
<feature type="domain" description="Capsule synthesis protein CapA" evidence="3">
    <location>
        <begin position="2"/>
        <end position="241"/>
    </location>
</feature>
<organism evidence="4 5">
    <name type="scientific">Streptomyces telluris</name>
    <dbReference type="NCBI Taxonomy" id="2720021"/>
    <lineage>
        <taxon>Bacteria</taxon>
        <taxon>Bacillati</taxon>
        <taxon>Actinomycetota</taxon>
        <taxon>Actinomycetes</taxon>
        <taxon>Kitasatosporales</taxon>
        <taxon>Streptomycetaceae</taxon>
        <taxon>Streptomyces</taxon>
    </lineage>
</organism>
<name>A0A9X2LJK4_9ACTN</name>
<keyword evidence="5" id="KW-1185">Reference proteome</keyword>
<sequence>MKLALAGDTMLGRKVAERLATDPPESLFADEVVAVAHEADLFVLNLECAVSARGERWRDPFKPFFFRAPPVATETLRHLGVGCVNLANNHALDYGPEALLDTVGHLADAGIAWAGAGRDEETARRPAVLERCGLRIGVVGVTDHPHDFAAGPGRPGVAYACLETGAPAWLLGTVTALGTDITLVTPHWGPNMTSGPADYIRRAAQQFLAAGATLVAGHSAHVFHGVRDRVLYDLGDFVDDYATDDLLRNDLGLLFLVSFDGTRPVRVEAVPLALDYCRTRLADAAETGWITRRFRQACAAFGTDVAEENGRLVVEWPGPPAERAAPGPGPQRERPARARRG</sequence>
<dbReference type="InterPro" id="IPR052169">
    <property type="entry name" value="CW_Biosynth-Accessory"/>
</dbReference>
<reference evidence="4" key="1">
    <citation type="submission" date="2022-06" db="EMBL/GenBank/DDBJ databases">
        <title>WGS of actinobacteria.</title>
        <authorList>
            <person name="Thawai C."/>
        </authorList>
    </citation>
    <scope>NUCLEOTIDE SEQUENCE</scope>
    <source>
        <strain evidence="4">AA8</strain>
    </source>
</reference>
<dbReference type="Proteomes" id="UP001142374">
    <property type="component" value="Unassembled WGS sequence"/>
</dbReference>
<protein>
    <submittedName>
        <fullName evidence="4">CapA family protein</fullName>
    </submittedName>
</protein>
<comment type="caution">
    <text evidence="4">The sequence shown here is derived from an EMBL/GenBank/DDBJ whole genome shotgun (WGS) entry which is preliminary data.</text>
</comment>